<dbReference type="Gene3D" id="2.10.220.10">
    <property type="entry name" value="Hormone Receptor, Insulin-like Growth Factor Receptor 1, Chain A, domain 2"/>
    <property type="match status" value="4"/>
</dbReference>
<comment type="caution">
    <text evidence="1">Lacks conserved residue(s) required for the propagation of feature annotation.</text>
</comment>
<feature type="repeat" description="TNFR-Cys" evidence="1">
    <location>
        <begin position="406"/>
        <end position="461"/>
    </location>
</feature>
<dbReference type="InterPro" id="IPR009030">
    <property type="entry name" value="Growth_fac_rcpt_cys_sf"/>
</dbReference>
<protein>
    <recommendedName>
        <fullName evidence="2">TNFR-Cys domain-containing protein</fullName>
    </recommendedName>
</protein>
<dbReference type="OrthoDB" id="304821at2759"/>
<dbReference type="AlphaFoldDB" id="Q22P08"/>
<dbReference type="Proteomes" id="UP000009168">
    <property type="component" value="Unassembled WGS sequence"/>
</dbReference>
<dbReference type="PROSITE" id="PS50050">
    <property type="entry name" value="TNFR_NGFR_2"/>
    <property type="match status" value="1"/>
</dbReference>
<evidence type="ECO:0000256" key="1">
    <source>
        <dbReference type="PROSITE-ProRule" id="PRU00206"/>
    </source>
</evidence>
<reference evidence="4" key="1">
    <citation type="journal article" date="2006" name="PLoS Biol.">
        <title>Macronuclear genome sequence of the ciliate Tetrahymena thermophila, a model eukaryote.</title>
        <authorList>
            <person name="Eisen J.A."/>
            <person name="Coyne R.S."/>
            <person name="Wu M."/>
            <person name="Wu D."/>
            <person name="Thiagarajan M."/>
            <person name="Wortman J.R."/>
            <person name="Badger J.H."/>
            <person name="Ren Q."/>
            <person name="Amedeo P."/>
            <person name="Jones K.M."/>
            <person name="Tallon L.J."/>
            <person name="Delcher A.L."/>
            <person name="Salzberg S.L."/>
            <person name="Silva J.C."/>
            <person name="Haas B.J."/>
            <person name="Majoros W.H."/>
            <person name="Farzad M."/>
            <person name="Carlton J.M."/>
            <person name="Smith R.K. Jr."/>
            <person name="Garg J."/>
            <person name="Pearlman R.E."/>
            <person name="Karrer K.M."/>
            <person name="Sun L."/>
            <person name="Manning G."/>
            <person name="Elde N.C."/>
            <person name="Turkewitz A.P."/>
            <person name="Asai D.J."/>
            <person name="Wilkes D.E."/>
            <person name="Wang Y."/>
            <person name="Cai H."/>
            <person name="Collins K."/>
            <person name="Stewart B.A."/>
            <person name="Lee S.R."/>
            <person name="Wilamowska K."/>
            <person name="Weinberg Z."/>
            <person name="Ruzzo W.L."/>
            <person name="Wloga D."/>
            <person name="Gaertig J."/>
            <person name="Frankel J."/>
            <person name="Tsao C.-C."/>
            <person name="Gorovsky M.A."/>
            <person name="Keeling P.J."/>
            <person name="Waller R.F."/>
            <person name="Patron N.J."/>
            <person name="Cherry J.M."/>
            <person name="Stover N.A."/>
            <person name="Krieger C.J."/>
            <person name="del Toro C."/>
            <person name="Ryder H.F."/>
            <person name="Williamson S.C."/>
            <person name="Barbeau R.A."/>
            <person name="Hamilton E.P."/>
            <person name="Orias E."/>
        </authorList>
    </citation>
    <scope>NUCLEOTIDE SEQUENCE [LARGE SCALE GENOMIC DNA]</scope>
    <source>
        <strain evidence="4">SB210</strain>
    </source>
</reference>
<dbReference type="eggNOG" id="KOG3525">
    <property type="taxonomic scope" value="Eukaryota"/>
</dbReference>
<sequence length="836" mass="93373">MKTTISMIFLTIQLIQINYVIADLYTFADFYVVNTLEIVNYNNTYLNSSPNRNSNTINVPLPSQFNNPQVFFCIHQADIDTRPTWVAFQASSKVDLANKQVTFTAQQFYDSAINNLRLTYLIIEHQSVFVTQESYQISSNNSQLQVSISKSYKKSSSTPPQIYIYLTGYQSQLQGSINKIYLNVTQQASGFTIIITRSDSNIQQVFYNYIEIYNDGSIQFPPFGSGQNIAPYYGLNGAQDLSNQDSTSTELNTIINYPNGQDRFSSYITVPTSISLASGQSLNYTQVGIIIGFIGLEFDISDRNQGIRMIVQDFTLASNSLNFRYRTWNIARLRGVVSQYLYIDMIQCSQYSSVPINNSSNFKCIASCNPTGQYQNTDSSRGISICSSCDQSCLTCTGANSNQCSQCTPGKYLDTATSTCQPCSSTCSQCNNSSTCTQCSPSFPYFYNSQCSANQPPNTYCDNVTLVCKACPSQCNGCTIDMKCIQCRSQTDYFLNGQCTPTIPPNSYCNQYKCIQCPVQCNQCNQNMQCINCADPSYYFYQGQCTQQQPPQTFCQRNDQLNINLFCQICHPACKSCTGPLQSQCSQCSDGYILDGNSTCICSGQGQAFNPQTQACSQCNISGCASCKYDINKCDKCQQSLILDQTTSECYCQNQNMYFDKNQQICQKNTIQHCIQSARYSNLCIQCDAGYLNVSQQLCSYCGKGLYTNQNNQCVNKCQSDCFVCTSNSNCLLTKDQTENNNNNLEIDYTSFKCHFSCSICNGNTEINCLKCSSQTRTYSLTNSSCACKSGYFETGVADCLKYSDLDLSFLSIENSFFIVFLILQMPCLNGSPFKL</sequence>
<dbReference type="PANTHER" id="PTHR15332:SF175">
    <property type="entry name" value="PROPROTEIN CONVERTASE SUBTILISIN_KEXIN TYPE 5-LIKE"/>
    <property type="match status" value="1"/>
</dbReference>
<evidence type="ECO:0000313" key="4">
    <source>
        <dbReference type="Proteomes" id="UP000009168"/>
    </source>
</evidence>
<dbReference type="HOGENOM" id="CLU_011136_1_0_1"/>
<accession>Q22P08</accession>
<dbReference type="EMBL" id="GG662856">
    <property type="protein sequence ID" value="EAR87003.2"/>
    <property type="molecule type" value="Genomic_DNA"/>
</dbReference>
<name>Q22P08_TETTS</name>
<dbReference type="CDD" id="cd00064">
    <property type="entry name" value="FU"/>
    <property type="match status" value="2"/>
</dbReference>
<dbReference type="InterPro" id="IPR001368">
    <property type="entry name" value="TNFR/NGFR_Cys_rich_reg"/>
</dbReference>
<gene>
    <name evidence="3" type="ORF">TTHERM_00417850</name>
</gene>
<dbReference type="GeneID" id="7834956"/>
<feature type="domain" description="TNFR-Cys" evidence="2">
    <location>
        <begin position="406"/>
        <end position="461"/>
    </location>
</feature>
<dbReference type="InterPro" id="IPR006212">
    <property type="entry name" value="Furin_repeat"/>
</dbReference>
<dbReference type="KEGG" id="tet:TTHERM_00417850"/>
<dbReference type="PANTHER" id="PTHR15332">
    <property type="entry name" value="PROPROTEIN CONVERTASE SUBTILISIN_KEXIN TYPE 5-LIKE"/>
    <property type="match status" value="1"/>
</dbReference>
<dbReference type="SMART" id="SM00261">
    <property type="entry name" value="FU"/>
    <property type="match status" value="6"/>
</dbReference>
<organism evidence="3 4">
    <name type="scientific">Tetrahymena thermophila (strain SB210)</name>
    <dbReference type="NCBI Taxonomy" id="312017"/>
    <lineage>
        <taxon>Eukaryota</taxon>
        <taxon>Sar</taxon>
        <taxon>Alveolata</taxon>
        <taxon>Ciliophora</taxon>
        <taxon>Intramacronucleata</taxon>
        <taxon>Oligohymenophorea</taxon>
        <taxon>Hymenostomatida</taxon>
        <taxon>Tetrahymenina</taxon>
        <taxon>Tetrahymenidae</taxon>
        <taxon>Tetrahymena</taxon>
    </lineage>
</organism>
<dbReference type="InParanoid" id="Q22P08"/>
<evidence type="ECO:0000259" key="2">
    <source>
        <dbReference type="PROSITE" id="PS50050"/>
    </source>
</evidence>
<dbReference type="SUPFAM" id="SSF57184">
    <property type="entry name" value="Growth factor receptor domain"/>
    <property type="match status" value="3"/>
</dbReference>
<keyword evidence="4" id="KW-1185">Reference proteome</keyword>
<evidence type="ECO:0000313" key="3">
    <source>
        <dbReference type="EMBL" id="EAR87003.2"/>
    </source>
</evidence>
<dbReference type="RefSeq" id="XP_001007248.2">
    <property type="nucleotide sequence ID" value="XM_001007248.2"/>
</dbReference>
<proteinExistence type="predicted"/>